<gene>
    <name evidence="3" type="ORF">CALVIDRAFT_491790</name>
</gene>
<feature type="domain" description="Integrase core" evidence="2">
    <location>
        <begin position="129"/>
        <end position="308"/>
    </location>
</feature>
<dbReference type="STRING" id="1330018.A0A167FF78"/>
<dbReference type="Proteomes" id="UP000076738">
    <property type="component" value="Unassembled WGS sequence"/>
</dbReference>
<evidence type="ECO:0000256" key="1">
    <source>
        <dbReference type="SAM" id="MobiDB-lite"/>
    </source>
</evidence>
<evidence type="ECO:0000259" key="2">
    <source>
        <dbReference type="Pfam" id="PF24764"/>
    </source>
</evidence>
<evidence type="ECO:0000313" key="4">
    <source>
        <dbReference type="Proteomes" id="UP000076738"/>
    </source>
</evidence>
<feature type="region of interest" description="Disordered" evidence="1">
    <location>
        <begin position="440"/>
        <end position="469"/>
    </location>
</feature>
<feature type="non-terminal residue" evidence="3">
    <location>
        <position position="1"/>
    </location>
</feature>
<dbReference type="InterPro" id="IPR058913">
    <property type="entry name" value="Integrase_dom_put"/>
</dbReference>
<evidence type="ECO:0000313" key="3">
    <source>
        <dbReference type="EMBL" id="KZO89428.1"/>
    </source>
</evidence>
<sequence length="480" mass="55482">PDSILKPLVEKYYRYGFGDKKILAAISKDLDLPATNWTLSCTIQRRRKMWGLLSVKQQAHTIVTIEPYVEKIRVHSANRLGAKSIRDHLRDEKILVSRKLIQRYQTEKDSTGNRQRRAGRLKRAIHYSAGPHECWSADQHDKWGRRFGLWLHVGLDNFSNTILWLKVWWTNSNPHLIASLYLDAAASLEGIPLITQSDPGTENYGMANAQTTLRQLLDPTLVGTLQHQWMRGHSNIKPEIFWSKLRRQWSEGWEALFQEGLDMGWYDVNIPTEKFLFRWLAIPMVQADLDRFVRIHNNSRPRSDRRKAMPAEIPTVLLERPEEYGPFHNYKIRVSPEHLERTRSLYALPEHEVFCIVPEAICGRLEDQYHVLGDPEVNRDSFWQVYSDMLDLLSAEATEYWTEDAARKVAEEDIVAHEWLDLLPGKELRGPAMIGAGHTMSRAPNEHDGRESEFGEYDSDEISEEGNVEDVSIFSMTAAA</sequence>
<organism evidence="3 4">
    <name type="scientific">Calocera viscosa (strain TUFC12733)</name>
    <dbReference type="NCBI Taxonomy" id="1330018"/>
    <lineage>
        <taxon>Eukaryota</taxon>
        <taxon>Fungi</taxon>
        <taxon>Dikarya</taxon>
        <taxon>Basidiomycota</taxon>
        <taxon>Agaricomycotina</taxon>
        <taxon>Dacrymycetes</taxon>
        <taxon>Dacrymycetales</taxon>
        <taxon>Dacrymycetaceae</taxon>
        <taxon>Calocera</taxon>
    </lineage>
</organism>
<feature type="compositionally biased region" description="Acidic residues" evidence="1">
    <location>
        <begin position="454"/>
        <end position="468"/>
    </location>
</feature>
<name>A0A167FF78_CALVF</name>
<reference evidence="3 4" key="1">
    <citation type="journal article" date="2016" name="Mol. Biol. Evol.">
        <title>Comparative Genomics of Early-Diverging Mushroom-Forming Fungi Provides Insights into the Origins of Lignocellulose Decay Capabilities.</title>
        <authorList>
            <person name="Nagy L.G."/>
            <person name="Riley R."/>
            <person name="Tritt A."/>
            <person name="Adam C."/>
            <person name="Daum C."/>
            <person name="Floudas D."/>
            <person name="Sun H."/>
            <person name="Yadav J.S."/>
            <person name="Pangilinan J."/>
            <person name="Larsson K.H."/>
            <person name="Matsuura K."/>
            <person name="Barry K."/>
            <person name="Labutti K."/>
            <person name="Kuo R."/>
            <person name="Ohm R.A."/>
            <person name="Bhattacharya S.S."/>
            <person name="Shirouzu T."/>
            <person name="Yoshinaga Y."/>
            <person name="Martin F.M."/>
            <person name="Grigoriev I.V."/>
            <person name="Hibbett D.S."/>
        </authorList>
    </citation>
    <scope>NUCLEOTIDE SEQUENCE [LARGE SCALE GENOMIC DNA]</scope>
    <source>
        <strain evidence="3 4">TUFC12733</strain>
    </source>
</reference>
<feature type="compositionally biased region" description="Basic and acidic residues" evidence="1">
    <location>
        <begin position="444"/>
        <end position="453"/>
    </location>
</feature>
<dbReference type="OrthoDB" id="5946233at2759"/>
<accession>A0A167FF78</accession>
<dbReference type="EMBL" id="KV417421">
    <property type="protein sequence ID" value="KZO89428.1"/>
    <property type="molecule type" value="Genomic_DNA"/>
</dbReference>
<dbReference type="AlphaFoldDB" id="A0A167FF78"/>
<dbReference type="PANTHER" id="PTHR46177:SF1">
    <property type="entry name" value="INTEGRASE CATALYTIC DOMAIN-CONTAINING PROTEIN"/>
    <property type="match status" value="1"/>
</dbReference>
<proteinExistence type="predicted"/>
<keyword evidence="4" id="KW-1185">Reference proteome</keyword>
<dbReference type="PANTHER" id="PTHR46177">
    <property type="entry name" value="INTEGRASE CATALYTIC DOMAIN-CONTAINING PROTEIN"/>
    <property type="match status" value="1"/>
</dbReference>
<protein>
    <recommendedName>
        <fullName evidence="2">Integrase core domain-containing protein</fullName>
    </recommendedName>
</protein>
<dbReference type="Pfam" id="PF24764">
    <property type="entry name" value="rva_4"/>
    <property type="match status" value="1"/>
</dbReference>